<evidence type="ECO:0000313" key="3">
    <source>
        <dbReference type="EMBL" id="CAK0813374.1"/>
    </source>
</evidence>
<protein>
    <submittedName>
        <fullName evidence="3">Uncharacterized protein</fullName>
    </submittedName>
</protein>
<reference evidence="3" key="1">
    <citation type="submission" date="2023-10" db="EMBL/GenBank/DDBJ databases">
        <authorList>
            <person name="Chen Y."/>
            <person name="Shah S."/>
            <person name="Dougan E. K."/>
            <person name="Thang M."/>
            <person name="Chan C."/>
        </authorList>
    </citation>
    <scope>NUCLEOTIDE SEQUENCE [LARGE SCALE GENOMIC DNA]</scope>
</reference>
<dbReference type="EMBL" id="CAUYUJ010005364">
    <property type="protein sequence ID" value="CAK0813374.1"/>
    <property type="molecule type" value="Genomic_DNA"/>
</dbReference>
<feature type="compositionally biased region" description="Gly residues" evidence="2">
    <location>
        <begin position="243"/>
        <end position="252"/>
    </location>
</feature>
<feature type="coiled-coil region" evidence="1">
    <location>
        <begin position="122"/>
        <end position="153"/>
    </location>
</feature>
<sequence length="431" mass="46723">VRQDRLRKRRTTDGARTIGALKSKAKMAVISEETDDSDMKANWDMPADPWVDGSLRGLDLSEETMGPVELELFYEGNFLLAPGPKRGLQGKCIHPMEARKRGGKQYGTFVHCAICKERLTMHRKSKKEIEEARQVKKEERELAARVVKELKKEMTEPRESSFPPFARKAEPVDWLGRRLRVKAAVKTGSPVKVDQDAPIEADRQSVQEQIEELRQTMVQQQNTGLNGQLSELTGLLRALVAGQAGGSGGGRPPRGTEGEPARANEDGARSSPLGTGGLQHEASAALPQNRPEPSVLKSTIFALSDLPLGDQIAGGLPGAGAAGSWTGKGLRVLGGARIRVEEGKQQEGGRETIELVDTLWTSTSAVELAQALAGRGSEHLKISTRTRSGPREVSAAFITETDEDILEKTGVPASSLCESRAVFDRSRLPGE</sequence>
<feature type="compositionally biased region" description="Basic and acidic residues" evidence="2">
    <location>
        <begin position="254"/>
        <end position="268"/>
    </location>
</feature>
<feature type="non-terminal residue" evidence="3">
    <location>
        <position position="1"/>
    </location>
</feature>
<feature type="region of interest" description="Disordered" evidence="2">
    <location>
        <begin position="243"/>
        <end position="291"/>
    </location>
</feature>
<organism evidence="3 4">
    <name type="scientific">Prorocentrum cordatum</name>
    <dbReference type="NCBI Taxonomy" id="2364126"/>
    <lineage>
        <taxon>Eukaryota</taxon>
        <taxon>Sar</taxon>
        <taxon>Alveolata</taxon>
        <taxon>Dinophyceae</taxon>
        <taxon>Prorocentrales</taxon>
        <taxon>Prorocentraceae</taxon>
        <taxon>Prorocentrum</taxon>
    </lineage>
</organism>
<evidence type="ECO:0000313" key="4">
    <source>
        <dbReference type="Proteomes" id="UP001189429"/>
    </source>
</evidence>
<accession>A0ABN9R4S4</accession>
<dbReference type="Proteomes" id="UP001189429">
    <property type="component" value="Unassembled WGS sequence"/>
</dbReference>
<comment type="caution">
    <text evidence="3">The sequence shown here is derived from an EMBL/GenBank/DDBJ whole genome shotgun (WGS) entry which is preliminary data.</text>
</comment>
<evidence type="ECO:0000256" key="1">
    <source>
        <dbReference type="SAM" id="Coils"/>
    </source>
</evidence>
<feature type="non-terminal residue" evidence="3">
    <location>
        <position position="431"/>
    </location>
</feature>
<evidence type="ECO:0000256" key="2">
    <source>
        <dbReference type="SAM" id="MobiDB-lite"/>
    </source>
</evidence>
<keyword evidence="4" id="KW-1185">Reference proteome</keyword>
<gene>
    <name evidence="3" type="ORF">PCOR1329_LOCUS17328</name>
</gene>
<name>A0ABN9R4S4_9DINO</name>
<keyword evidence="1" id="KW-0175">Coiled coil</keyword>
<proteinExistence type="predicted"/>